<dbReference type="HOGENOM" id="CLU_2073770_0_0_1"/>
<organism evidence="1 2">
    <name type="scientific">Moniliophthora roreri (strain MCA 2997)</name>
    <name type="common">Cocoa frosty pod rot fungus</name>
    <name type="synonym">Crinipellis roreri</name>
    <dbReference type="NCBI Taxonomy" id="1381753"/>
    <lineage>
        <taxon>Eukaryota</taxon>
        <taxon>Fungi</taxon>
        <taxon>Dikarya</taxon>
        <taxon>Basidiomycota</taxon>
        <taxon>Agaricomycotina</taxon>
        <taxon>Agaricomycetes</taxon>
        <taxon>Agaricomycetidae</taxon>
        <taxon>Agaricales</taxon>
        <taxon>Marasmiineae</taxon>
        <taxon>Marasmiaceae</taxon>
        <taxon>Moniliophthora</taxon>
    </lineage>
</organism>
<sequence length="118" mass="13457">MVSEAAGTLLQNRDAWNLVLAHARNEINFVTMEEKLQVLLEGQYLYTDWKQAFDVIFGAETNNELAIAGIQRLMETHLSSSPGMKPKDQTKPNPLQMLQLKVLEKDIMEAVETLQKRK</sequence>
<accession>V2X1R7</accession>
<dbReference type="EMBL" id="AWSO01000935">
    <property type="protein sequence ID" value="ESK86400.1"/>
    <property type="molecule type" value="Genomic_DNA"/>
</dbReference>
<dbReference type="KEGG" id="mrr:Moror_4973"/>
<evidence type="ECO:0000313" key="1">
    <source>
        <dbReference type="EMBL" id="ESK86400.1"/>
    </source>
</evidence>
<keyword evidence="2" id="KW-1185">Reference proteome</keyword>
<dbReference type="AlphaFoldDB" id="V2X1R7"/>
<protein>
    <submittedName>
        <fullName evidence="1">Uncharacterized protein</fullName>
    </submittedName>
</protein>
<proteinExistence type="predicted"/>
<comment type="caution">
    <text evidence="1">The sequence shown here is derived from an EMBL/GenBank/DDBJ whole genome shotgun (WGS) entry which is preliminary data.</text>
</comment>
<reference evidence="1 2" key="1">
    <citation type="journal article" date="2014" name="BMC Genomics">
        <title>Genome and secretome analysis of the hemibiotrophic fungal pathogen, Moniliophthora roreri, which causes frosty pod rot disease of cacao: mechanisms of the biotrophic and necrotrophic phases.</title>
        <authorList>
            <person name="Meinhardt L.W."/>
            <person name="Costa G.G.L."/>
            <person name="Thomazella D.P.T."/>
            <person name="Teixeira P.J.P.L."/>
            <person name="Carazzolle M.F."/>
            <person name="Schuster S.C."/>
            <person name="Carlson J.E."/>
            <person name="Guiltinan M.J."/>
            <person name="Mieczkowski P."/>
            <person name="Farmer A."/>
            <person name="Ramaraj T."/>
            <person name="Crozier J."/>
            <person name="Davis R.E."/>
            <person name="Shao J."/>
            <person name="Melnick R.L."/>
            <person name="Pereira G.A.G."/>
            <person name="Bailey B.A."/>
        </authorList>
    </citation>
    <scope>NUCLEOTIDE SEQUENCE [LARGE SCALE GENOMIC DNA]</scope>
    <source>
        <strain evidence="1 2">MCA 2997</strain>
    </source>
</reference>
<dbReference type="OrthoDB" id="162969at2759"/>
<dbReference type="Proteomes" id="UP000017559">
    <property type="component" value="Unassembled WGS sequence"/>
</dbReference>
<name>V2X1R7_MONRO</name>
<evidence type="ECO:0000313" key="2">
    <source>
        <dbReference type="Proteomes" id="UP000017559"/>
    </source>
</evidence>
<gene>
    <name evidence="1" type="ORF">Moror_4973</name>
</gene>